<comment type="caution">
    <text evidence="3">The sequence shown here is derived from an EMBL/GenBank/DDBJ whole genome shotgun (WGS) entry which is preliminary data.</text>
</comment>
<feature type="compositionally biased region" description="Basic and acidic residues" evidence="1">
    <location>
        <begin position="303"/>
        <end position="380"/>
    </location>
</feature>
<feature type="compositionally biased region" description="Acidic residues" evidence="1">
    <location>
        <begin position="39"/>
        <end position="49"/>
    </location>
</feature>
<sequence length="478" mass="56252">MDTLEEYSARISSASSRQQFDQETTFTAEDILALATGDFSDDSDSDGDLDFISNHDDQVHDLEQIPSPQKPPKQIEQVINVNHNDQPPPKEELKLEQNVETSMNQNTTQEKRNNTKQRQNQTKQQHEVVEREKSGERKTMDEKQTSQPKPKQNRSNYVTIAERQARWEESQRLRREREFSEKQTSAKPFQTSYAGPAGKNSVKKATTEQSHETPQISGDEAYKLFLEEQKRREERRKEKEGFDWNVVEKGGKIKPALDLRQKERQQLDKKKQQEKKPEPIVAQTVDSSKEVDKNTKKKGKNSKTKDSEEKRKRAEEEKMKMEEEEREKRELEERKKREEEERIRREEEQRAREKEEEERKRKELEEQRKKAERLKAEQERKKKLQKKKEAEKKRKEEERLKEEAKKQIKQERQIHAKQDNQPPKPVQPLPPKIKIPKQVKGKNGKRGKGQKKQSNTKVIFAVGVTLAAAIGLGFAFTR</sequence>
<keyword evidence="4" id="KW-1185">Reference proteome</keyword>
<feature type="compositionally biased region" description="Polar residues" evidence="1">
    <location>
        <begin position="182"/>
        <end position="193"/>
    </location>
</feature>
<feature type="compositionally biased region" description="Polar residues" evidence="1">
    <location>
        <begin position="98"/>
        <end position="108"/>
    </location>
</feature>
<evidence type="ECO:0000313" key="4">
    <source>
        <dbReference type="Proteomes" id="UP001281761"/>
    </source>
</evidence>
<feature type="compositionally biased region" description="Basic and acidic residues" evidence="1">
    <location>
        <begin position="88"/>
        <end position="97"/>
    </location>
</feature>
<proteinExistence type="predicted"/>
<keyword evidence="2" id="KW-0472">Membrane</keyword>
<reference evidence="3 4" key="1">
    <citation type="journal article" date="2022" name="bioRxiv">
        <title>Genomics of Preaxostyla Flagellates Illuminates Evolutionary Transitions and the Path Towards Mitochondrial Loss.</title>
        <authorList>
            <person name="Novak L.V.F."/>
            <person name="Treitli S.C."/>
            <person name="Pyrih J."/>
            <person name="Halakuc P."/>
            <person name="Pipaliya S.V."/>
            <person name="Vacek V."/>
            <person name="Brzon O."/>
            <person name="Soukal P."/>
            <person name="Eme L."/>
            <person name="Dacks J.B."/>
            <person name="Karnkowska A."/>
            <person name="Elias M."/>
            <person name="Hampl V."/>
        </authorList>
    </citation>
    <scope>NUCLEOTIDE SEQUENCE [LARGE SCALE GENOMIC DNA]</scope>
    <source>
        <strain evidence="3">NAU3</strain>
        <tissue evidence="3">Gut</tissue>
    </source>
</reference>
<feature type="compositionally biased region" description="Basic and acidic residues" evidence="1">
    <location>
        <begin position="249"/>
        <end position="278"/>
    </location>
</feature>
<name>A0ABQ9XD94_9EUKA</name>
<accession>A0ABQ9XD94</accession>
<feature type="compositionally biased region" description="Low complexity" evidence="1">
    <location>
        <begin position="9"/>
        <end position="19"/>
    </location>
</feature>
<evidence type="ECO:0000256" key="1">
    <source>
        <dbReference type="SAM" id="MobiDB-lite"/>
    </source>
</evidence>
<feature type="transmembrane region" description="Helical" evidence="2">
    <location>
        <begin position="458"/>
        <end position="477"/>
    </location>
</feature>
<feature type="compositionally biased region" description="Basic and acidic residues" evidence="1">
    <location>
        <begin position="124"/>
        <end position="144"/>
    </location>
</feature>
<evidence type="ECO:0000256" key="2">
    <source>
        <dbReference type="SAM" id="Phobius"/>
    </source>
</evidence>
<keyword evidence="2" id="KW-0812">Transmembrane</keyword>
<feature type="compositionally biased region" description="Low complexity" evidence="1">
    <location>
        <begin position="64"/>
        <end position="77"/>
    </location>
</feature>
<gene>
    <name evidence="3" type="ORF">BLNAU_15791</name>
</gene>
<feature type="compositionally biased region" description="Basic and acidic residues" evidence="1">
    <location>
        <begin position="387"/>
        <end position="418"/>
    </location>
</feature>
<keyword evidence="2" id="KW-1133">Transmembrane helix</keyword>
<feature type="compositionally biased region" description="Basic and acidic residues" evidence="1">
    <location>
        <begin position="53"/>
        <end position="63"/>
    </location>
</feature>
<organism evidence="3 4">
    <name type="scientific">Blattamonas nauphoetae</name>
    <dbReference type="NCBI Taxonomy" id="2049346"/>
    <lineage>
        <taxon>Eukaryota</taxon>
        <taxon>Metamonada</taxon>
        <taxon>Preaxostyla</taxon>
        <taxon>Oxymonadida</taxon>
        <taxon>Blattamonas</taxon>
    </lineage>
</organism>
<feature type="region of interest" description="Disordered" evidence="1">
    <location>
        <begin position="1"/>
        <end position="22"/>
    </location>
</feature>
<feature type="compositionally biased region" description="Basic and acidic residues" evidence="1">
    <location>
        <begin position="220"/>
        <end position="242"/>
    </location>
</feature>
<feature type="compositionally biased region" description="Polar residues" evidence="1">
    <location>
        <begin position="145"/>
        <end position="158"/>
    </location>
</feature>
<protein>
    <submittedName>
        <fullName evidence="3">Uncharacterized protein</fullName>
    </submittedName>
</protein>
<feature type="compositionally biased region" description="Basic residues" evidence="1">
    <location>
        <begin position="434"/>
        <end position="451"/>
    </location>
</feature>
<feature type="compositionally biased region" description="Pro residues" evidence="1">
    <location>
        <begin position="422"/>
        <end position="433"/>
    </location>
</feature>
<evidence type="ECO:0000313" key="3">
    <source>
        <dbReference type="EMBL" id="KAK2949310.1"/>
    </source>
</evidence>
<dbReference type="Proteomes" id="UP001281761">
    <property type="component" value="Unassembled WGS sequence"/>
</dbReference>
<feature type="region of interest" description="Disordered" evidence="1">
    <location>
        <begin position="37"/>
        <end position="455"/>
    </location>
</feature>
<feature type="compositionally biased region" description="Basic and acidic residues" evidence="1">
    <location>
        <begin position="163"/>
        <end position="181"/>
    </location>
</feature>
<dbReference type="EMBL" id="JARBJD010000159">
    <property type="protein sequence ID" value="KAK2949310.1"/>
    <property type="molecule type" value="Genomic_DNA"/>
</dbReference>